<dbReference type="Proteomes" id="UP000694044">
    <property type="component" value="Unassembled WGS sequence"/>
</dbReference>
<reference evidence="2" key="1">
    <citation type="submission" date="2021-02" db="EMBL/GenBank/DDBJ databases">
        <authorList>
            <person name="Palmer J.M."/>
        </authorList>
    </citation>
    <scope>NUCLEOTIDE SEQUENCE</scope>
    <source>
        <strain evidence="2">SCRP734</strain>
    </source>
</reference>
<evidence type="ECO:0000313" key="2">
    <source>
        <dbReference type="EMBL" id="KAG7378901.1"/>
    </source>
</evidence>
<feature type="region of interest" description="Disordered" evidence="1">
    <location>
        <begin position="83"/>
        <end position="106"/>
    </location>
</feature>
<proteinExistence type="predicted"/>
<evidence type="ECO:0000313" key="3">
    <source>
        <dbReference type="Proteomes" id="UP000694044"/>
    </source>
</evidence>
<keyword evidence="3" id="KW-1185">Reference proteome</keyword>
<organism evidence="2 3">
    <name type="scientific">Phytophthora pseudosyringae</name>
    <dbReference type="NCBI Taxonomy" id="221518"/>
    <lineage>
        <taxon>Eukaryota</taxon>
        <taxon>Sar</taxon>
        <taxon>Stramenopiles</taxon>
        <taxon>Oomycota</taxon>
        <taxon>Peronosporomycetes</taxon>
        <taxon>Peronosporales</taxon>
        <taxon>Peronosporaceae</taxon>
        <taxon>Phytophthora</taxon>
    </lineage>
</organism>
<dbReference type="EMBL" id="JAGDFM010000388">
    <property type="protein sequence ID" value="KAG7378901.1"/>
    <property type="molecule type" value="Genomic_DNA"/>
</dbReference>
<accession>A0A8T1VCW2</accession>
<comment type="caution">
    <text evidence="2">The sequence shown here is derived from an EMBL/GenBank/DDBJ whole genome shotgun (WGS) entry which is preliminary data.</text>
</comment>
<name>A0A8T1VCW2_9STRA</name>
<evidence type="ECO:0000256" key="1">
    <source>
        <dbReference type="SAM" id="MobiDB-lite"/>
    </source>
</evidence>
<dbReference type="AlphaFoldDB" id="A0A8T1VCW2"/>
<feature type="compositionally biased region" description="Basic and acidic residues" evidence="1">
    <location>
        <begin position="97"/>
        <end position="106"/>
    </location>
</feature>
<sequence length="106" mass="11361">MLILSSRTSCPSLSVARATATACASLRLGAQKAPDARYGFGAHSAELDTAFEDYAAVFRVVFGSPQELEDPLRFFVADMHSSAPLRSSSAGTGSLHYHHDDRRATT</sequence>
<gene>
    <name evidence="2" type="ORF">PHYPSEUDO_009333</name>
</gene>
<protein>
    <submittedName>
        <fullName evidence="2">Uncharacterized protein</fullName>
    </submittedName>
</protein>